<comment type="caution">
    <text evidence="1">The sequence shown here is derived from an EMBL/GenBank/DDBJ whole genome shotgun (WGS) entry which is preliminary data.</text>
</comment>
<keyword evidence="2" id="KW-1185">Reference proteome</keyword>
<accession>A0A7W9WCT3</accession>
<dbReference type="EMBL" id="JACHGG010000003">
    <property type="protein sequence ID" value="MBB6059691.1"/>
    <property type="molecule type" value="Genomic_DNA"/>
</dbReference>
<evidence type="ECO:0000313" key="2">
    <source>
        <dbReference type="Proteomes" id="UP000532746"/>
    </source>
</evidence>
<evidence type="ECO:0000313" key="1">
    <source>
        <dbReference type="EMBL" id="MBB6059691.1"/>
    </source>
</evidence>
<dbReference type="AlphaFoldDB" id="A0A7W9WCT3"/>
<gene>
    <name evidence="1" type="ORF">HNQ93_002551</name>
</gene>
<proteinExistence type="predicted"/>
<sequence length="140" mass="15808">MESILLIAEKAALLPAFKESIQKVFPCGVITDQPGLTGFAVQIKGANRLYVDYYGTSLSVILGWTEDELALIAHHFPAGFHLYNIHYRSLETIKKVIIEVAASQKILIDNDFGTFLTANSFVSMLMRNPHWDWRNDNPRV</sequence>
<protein>
    <submittedName>
        <fullName evidence="1">Uncharacterized protein</fullName>
    </submittedName>
</protein>
<reference evidence="1 2" key="1">
    <citation type="submission" date="2020-08" db="EMBL/GenBank/DDBJ databases">
        <title>Genomic Encyclopedia of Type Strains, Phase IV (KMG-IV): sequencing the most valuable type-strain genomes for metagenomic binning, comparative biology and taxonomic classification.</title>
        <authorList>
            <person name="Goeker M."/>
        </authorList>
    </citation>
    <scope>NUCLEOTIDE SEQUENCE [LARGE SCALE GENOMIC DNA]</scope>
    <source>
        <strain evidence="1 2">DSM 26718</strain>
    </source>
</reference>
<name>A0A7W9WCT3_9BACT</name>
<dbReference type="Proteomes" id="UP000532746">
    <property type="component" value="Unassembled WGS sequence"/>
</dbReference>
<dbReference type="RefSeq" id="WP_183403856.1">
    <property type="nucleotide sequence ID" value="NZ_JACHGG010000003.1"/>
</dbReference>
<organism evidence="1 2">
    <name type="scientific">Hymenobacter luteus</name>
    <dbReference type="NCBI Taxonomy" id="1411122"/>
    <lineage>
        <taxon>Bacteria</taxon>
        <taxon>Pseudomonadati</taxon>
        <taxon>Bacteroidota</taxon>
        <taxon>Cytophagia</taxon>
        <taxon>Cytophagales</taxon>
        <taxon>Hymenobacteraceae</taxon>
        <taxon>Hymenobacter</taxon>
    </lineage>
</organism>